<dbReference type="PANTHER" id="PTHR30386:SF28">
    <property type="entry name" value="EXPORTED PROTEIN"/>
    <property type="match status" value="1"/>
</dbReference>
<keyword evidence="1" id="KW-0472">Membrane</keyword>
<evidence type="ECO:0000313" key="5">
    <source>
        <dbReference type="Proteomes" id="UP000305675"/>
    </source>
</evidence>
<keyword evidence="5" id="KW-1185">Reference proteome</keyword>
<evidence type="ECO:0000259" key="2">
    <source>
        <dbReference type="Pfam" id="PF25919"/>
    </source>
</evidence>
<dbReference type="Proteomes" id="UP000305675">
    <property type="component" value="Unassembled WGS sequence"/>
</dbReference>
<dbReference type="AlphaFoldDB" id="A0A4U1BP83"/>
<feature type="domain" description="AprE-like beta-barrel" evidence="3">
    <location>
        <begin position="295"/>
        <end position="389"/>
    </location>
</feature>
<feature type="transmembrane region" description="Helical" evidence="1">
    <location>
        <begin position="30"/>
        <end position="52"/>
    </location>
</feature>
<keyword evidence="1" id="KW-1133">Transmembrane helix</keyword>
<feature type="domain" description="CusB-like barrel-sandwich hybrid" evidence="2">
    <location>
        <begin position="79"/>
        <end position="283"/>
    </location>
</feature>
<dbReference type="Pfam" id="PF26002">
    <property type="entry name" value="Beta-barrel_AprE"/>
    <property type="match status" value="1"/>
</dbReference>
<dbReference type="Gene3D" id="2.40.50.100">
    <property type="match status" value="1"/>
</dbReference>
<comment type="caution">
    <text evidence="4">The sequence shown here is derived from an EMBL/GenBank/DDBJ whole genome shotgun (WGS) entry which is preliminary data.</text>
</comment>
<dbReference type="OrthoDB" id="9775513at2"/>
<evidence type="ECO:0000256" key="1">
    <source>
        <dbReference type="SAM" id="Phobius"/>
    </source>
</evidence>
<dbReference type="InterPro" id="IPR058982">
    <property type="entry name" value="Beta-barrel_AprE"/>
</dbReference>
<sequence>MAAKKRSIYRKEVFDALTARHGDVLLTRPTSFSVISLFLVVVAGLLLTYAIVTQFTQTRDLPGAMVIEQGEVKARALEASLVEQVLVQEGQQVTQGQPLLKVTVPSRRYDSDSLAKMQSAIEEKIDSAERRLGFQRRLNQLQADALANEEQTLIEQQRQLQAQIQLEQEFLEHLTSMAKQAKTGEQGQYDRLYTQVLEKRIHIHGLNQDSQQLTLKIGSIEQRLQSAVIKGEEMLTGYRQQLGQLQLDLAKLTGDQSYMITAPRGGVVARLGVTKGQFLQSGDAAVTLMPEAAKLVAELKVRSDLVRHIEAEQPVWLKIDAFPYQRFGLFEGKVTKVSHSVVEPEAFANAQGPQVPMYRAIVELHQPQDSKLGPITLQSGMSLQAMVKGGTQSIWSWMVAPQTEQ</sequence>
<proteinExistence type="predicted"/>
<dbReference type="EMBL" id="SWCJ01000005">
    <property type="protein sequence ID" value="TKB55332.1"/>
    <property type="molecule type" value="Genomic_DNA"/>
</dbReference>
<dbReference type="PANTHER" id="PTHR30386">
    <property type="entry name" value="MEMBRANE FUSION SUBUNIT OF EMRAB-TOLC MULTIDRUG EFFLUX PUMP"/>
    <property type="match status" value="1"/>
</dbReference>
<evidence type="ECO:0000259" key="3">
    <source>
        <dbReference type="Pfam" id="PF26002"/>
    </source>
</evidence>
<reference evidence="4 5" key="1">
    <citation type="submission" date="2019-04" db="EMBL/GenBank/DDBJ databases">
        <authorList>
            <person name="Hwang J.C."/>
        </authorList>
    </citation>
    <scope>NUCLEOTIDE SEQUENCE [LARGE SCALE GENOMIC DNA]</scope>
    <source>
        <strain evidence="4 5">IMCC35002</strain>
    </source>
</reference>
<accession>A0A4U1BP83</accession>
<dbReference type="InterPro" id="IPR058790">
    <property type="entry name" value="BSH_CusB"/>
</dbReference>
<name>A0A4U1BP83_9GAMM</name>
<dbReference type="Gene3D" id="2.40.30.170">
    <property type="match status" value="1"/>
</dbReference>
<keyword evidence="1" id="KW-0812">Transmembrane</keyword>
<evidence type="ECO:0000313" key="4">
    <source>
        <dbReference type="EMBL" id="TKB55332.1"/>
    </source>
</evidence>
<dbReference type="InterPro" id="IPR050739">
    <property type="entry name" value="MFP"/>
</dbReference>
<protein>
    <submittedName>
        <fullName evidence="4">HlyD family efflux transporter periplasmic adaptor subunit</fullName>
    </submittedName>
</protein>
<dbReference type="RefSeq" id="WP_136863089.1">
    <property type="nucleotide sequence ID" value="NZ_SWCJ01000005.1"/>
</dbReference>
<dbReference type="PRINTS" id="PR01490">
    <property type="entry name" value="RTXTOXIND"/>
</dbReference>
<organism evidence="4 5">
    <name type="scientific">Ferrimonas aestuarii</name>
    <dbReference type="NCBI Taxonomy" id="2569539"/>
    <lineage>
        <taxon>Bacteria</taxon>
        <taxon>Pseudomonadati</taxon>
        <taxon>Pseudomonadota</taxon>
        <taxon>Gammaproteobacteria</taxon>
        <taxon>Alteromonadales</taxon>
        <taxon>Ferrimonadaceae</taxon>
        <taxon>Ferrimonas</taxon>
    </lineage>
</organism>
<gene>
    <name evidence="4" type="ORF">FCL42_09040</name>
</gene>
<dbReference type="Pfam" id="PF25919">
    <property type="entry name" value="BSH_CusB"/>
    <property type="match status" value="1"/>
</dbReference>